<evidence type="ECO:0000259" key="2">
    <source>
        <dbReference type="PROSITE" id="PS50994"/>
    </source>
</evidence>
<feature type="region of interest" description="Disordered" evidence="1">
    <location>
        <begin position="407"/>
        <end position="426"/>
    </location>
</feature>
<dbReference type="Gene3D" id="3.30.70.270">
    <property type="match status" value="1"/>
</dbReference>
<dbReference type="PANTHER" id="PTHR33067">
    <property type="entry name" value="RNA-DIRECTED DNA POLYMERASE-RELATED"/>
    <property type="match status" value="1"/>
</dbReference>
<feature type="compositionally biased region" description="Low complexity" evidence="1">
    <location>
        <begin position="1"/>
        <end position="21"/>
    </location>
</feature>
<dbReference type="InterPro" id="IPR041588">
    <property type="entry name" value="Integrase_H2C2"/>
</dbReference>
<dbReference type="InterPro" id="IPR043502">
    <property type="entry name" value="DNA/RNA_pol_sf"/>
</dbReference>
<accession>A0A1S4CU19</accession>
<feature type="compositionally biased region" description="Basic and acidic residues" evidence="1">
    <location>
        <begin position="109"/>
        <end position="124"/>
    </location>
</feature>
<dbReference type="PaxDb" id="4097-A0A1S4CU19"/>
<dbReference type="Pfam" id="PF00665">
    <property type="entry name" value="rve"/>
    <property type="match status" value="1"/>
</dbReference>
<feature type="region of interest" description="Disordered" evidence="1">
    <location>
        <begin position="1"/>
        <end position="29"/>
    </location>
</feature>
<name>A0A1S4CU19_TOBAC</name>
<evidence type="ECO:0000256" key="1">
    <source>
        <dbReference type="SAM" id="MobiDB-lite"/>
    </source>
</evidence>
<dbReference type="AlphaFoldDB" id="A0A1S4CU19"/>
<dbReference type="GO" id="GO:0003676">
    <property type="term" value="F:nucleic acid binding"/>
    <property type="evidence" value="ECO:0007669"/>
    <property type="project" value="InterPro"/>
</dbReference>
<feature type="domain" description="Integrase catalytic" evidence="2">
    <location>
        <begin position="623"/>
        <end position="693"/>
    </location>
</feature>
<dbReference type="Gene3D" id="3.30.420.10">
    <property type="entry name" value="Ribonuclease H-like superfamily/Ribonuclease H"/>
    <property type="match status" value="1"/>
</dbReference>
<proteinExistence type="predicted"/>
<dbReference type="Gene3D" id="2.40.70.10">
    <property type="entry name" value="Acid Proteases"/>
    <property type="match status" value="1"/>
</dbReference>
<dbReference type="KEGG" id="nta:107822455"/>
<dbReference type="PROSITE" id="PS50994">
    <property type="entry name" value="INTEGRASE"/>
    <property type="match status" value="1"/>
</dbReference>
<dbReference type="InterPro" id="IPR012337">
    <property type="entry name" value="RNaseH-like_sf"/>
</dbReference>
<dbReference type="SUPFAM" id="SSF53098">
    <property type="entry name" value="Ribonuclease H-like"/>
    <property type="match status" value="1"/>
</dbReference>
<dbReference type="InterPro" id="IPR036397">
    <property type="entry name" value="RNaseH_sf"/>
</dbReference>
<gene>
    <name evidence="3" type="primary">LOC107822455</name>
</gene>
<sequence length="801" mass="90646">MVPYHPRQQGYPQQNQQQLTYQPPPQQQDNNMVEIRGMLQQLIWINGKMQEKLAVHDLAIKNIETQLGQLSIALNNRPQGTLLVDTNINPKEQNLNQLMAISLQNGRDLDKEKEGQDEKGKAKVNEQATEQVVPPVPQNSNREKLASSAQRLNIPLMDALREMPGYAKMMKNLMSRKFDFQDVSIVTLTQTYNAVVTRPMAQKMSNPGSFTIPCTIGSYAFAKELCDLGASINLMPLAVYTKLGIGRARPTSMLLQLADRTAKRPTGIFDDVLVQVGKFVFPVDFVILYCHVDEEIPFILGRPFLATGRALIDCETGELKMRLNDEEVIFNVQQSMRRPGEYANCSLMEAVDVILQEDDVALTAKDPFEACLINLKEMDGEGLAEWVMVLEGQGFWKREPQFESLELEKRATSPAKPSVEEPPKLEPKPLPVHLRYVFLGPDSTLSIIISSGLLDVQVEQLLQVLQESKTAIGWTMADIKVTGWRICMDYRKLNTATRKDYFPLPFIDQMLDRLAGRSHFCFLDGYSRLEFEELKKRLVMHPSLLHPNGINHLSSCAMPACHASPYGGHFGEIRTVAKVLESGLYWPTLFKDAHAWVKSCDECQRTGHISRRHEMPMTTIQEWVEAVALPTNDAKGVLGFLKKNIFTRFGTPRAILSDGGTHFCNRAFARLLEKYGVRHKVTTSYHPQSSGLVFGKVCHLPVELEHKELWALRQLNLDMETTGTNRVTGLHELEEFRFQAFERPFRVVQLFLSGAVKIESEDATNKFTVNGQRLKHYIGMSDEKGDRVVITLGEPQYADEE</sequence>
<dbReference type="Pfam" id="PF17921">
    <property type="entry name" value="Integrase_H2C2"/>
    <property type="match status" value="1"/>
</dbReference>
<dbReference type="GO" id="GO:0015074">
    <property type="term" value="P:DNA integration"/>
    <property type="evidence" value="ECO:0007669"/>
    <property type="project" value="InterPro"/>
</dbReference>
<reference evidence="3" key="1">
    <citation type="submission" date="2025-08" db="UniProtKB">
        <authorList>
            <consortium name="RefSeq"/>
        </authorList>
    </citation>
    <scope>IDENTIFICATION</scope>
</reference>
<protein>
    <recommendedName>
        <fullName evidence="2">Integrase catalytic domain-containing protein</fullName>
    </recommendedName>
</protein>
<dbReference type="CDD" id="cd00303">
    <property type="entry name" value="retropepsin_like"/>
    <property type="match status" value="1"/>
</dbReference>
<dbReference type="InterPro" id="IPR001584">
    <property type="entry name" value="Integrase_cat-core"/>
</dbReference>
<dbReference type="OrthoDB" id="10055717at2759"/>
<dbReference type="PANTHER" id="PTHR33067:SF9">
    <property type="entry name" value="RNA-DIRECTED DNA POLYMERASE"/>
    <property type="match status" value="1"/>
</dbReference>
<feature type="region of interest" description="Disordered" evidence="1">
    <location>
        <begin position="109"/>
        <end position="142"/>
    </location>
</feature>
<evidence type="ECO:0000313" key="3">
    <source>
        <dbReference type="RefSeq" id="XP_016504489.1"/>
    </source>
</evidence>
<dbReference type="InterPro" id="IPR021109">
    <property type="entry name" value="Peptidase_aspartic_dom_sf"/>
</dbReference>
<dbReference type="RefSeq" id="XP_016504489.1">
    <property type="nucleotide sequence ID" value="XM_016649003.1"/>
</dbReference>
<dbReference type="SUPFAM" id="SSF56672">
    <property type="entry name" value="DNA/RNA polymerases"/>
    <property type="match status" value="1"/>
</dbReference>
<organism evidence="3">
    <name type="scientific">Nicotiana tabacum</name>
    <name type="common">Common tobacco</name>
    <dbReference type="NCBI Taxonomy" id="4097"/>
    <lineage>
        <taxon>Eukaryota</taxon>
        <taxon>Viridiplantae</taxon>
        <taxon>Streptophyta</taxon>
        <taxon>Embryophyta</taxon>
        <taxon>Tracheophyta</taxon>
        <taxon>Spermatophyta</taxon>
        <taxon>Magnoliopsida</taxon>
        <taxon>eudicotyledons</taxon>
        <taxon>Gunneridae</taxon>
        <taxon>Pentapetalae</taxon>
        <taxon>asterids</taxon>
        <taxon>lamiids</taxon>
        <taxon>Solanales</taxon>
        <taxon>Solanaceae</taxon>
        <taxon>Nicotianoideae</taxon>
        <taxon>Nicotianeae</taxon>
        <taxon>Nicotiana</taxon>
    </lineage>
</organism>
<dbReference type="InterPro" id="IPR043128">
    <property type="entry name" value="Rev_trsase/Diguanyl_cyclase"/>
</dbReference>